<evidence type="ECO:0000313" key="3">
    <source>
        <dbReference type="Proteomes" id="UP000812961"/>
    </source>
</evidence>
<keyword evidence="3" id="KW-1185">Reference proteome</keyword>
<comment type="caution">
    <text evidence="2">The sequence shown here is derived from an EMBL/GenBank/DDBJ whole genome shotgun (WGS) entry which is preliminary data.</text>
</comment>
<organism evidence="2 3">
    <name type="scientific">Chitinophaga rhizophila</name>
    <dbReference type="NCBI Taxonomy" id="2866212"/>
    <lineage>
        <taxon>Bacteria</taxon>
        <taxon>Pseudomonadati</taxon>
        <taxon>Bacteroidota</taxon>
        <taxon>Chitinophagia</taxon>
        <taxon>Chitinophagales</taxon>
        <taxon>Chitinophagaceae</taxon>
        <taxon>Chitinophaga</taxon>
    </lineage>
</organism>
<keyword evidence="1" id="KW-0732">Signal</keyword>
<proteinExistence type="predicted"/>
<evidence type="ECO:0008006" key="4">
    <source>
        <dbReference type="Google" id="ProtNLM"/>
    </source>
</evidence>
<accession>A0ABS7G752</accession>
<dbReference type="Gene3D" id="3.90.930.1">
    <property type="match status" value="1"/>
</dbReference>
<gene>
    <name evidence="2" type="ORF">K1Y79_02720</name>
</gene>
<sequence>MTNYSRLLSGLLLLSLTTVAWGCADAEEHNTQLLRQILREENGCIRWKVYGFSDDPHKEKVEVYFTNGKVKEVFYRHQGHLEGLRTVYYDNGALSESGNWHQDSRVGEFRYYRQDGQLECVQYYGLIGESIEAR</sequence>
<protein>
    <recommendedName>
        <fullName evidence="4">MORN repeat protein</fullName>
    </recommendedName>
</protein>
<dbReference type="EMBL" id="JAICCF010000001">
    <property type="protein sequence ID" value="MBW8683236.1"/>
    <property type="molecule type" value="Genomic_DNA"/>
</dbReference>
<dbReference type="SUPFAM" id="SSF82185">
    <property type="entry name" value="Histone H3 K4-specific methyltransferase SET7/9 N-terminal domain"/>
    <property type="match status" value="1"/>
</dbReference>
<feature type="chain" id="PRO_5046151084" description="MORN repeat protein" evidence="1">
    <location>
        <begin position="21"/>
        <end position="134"/>
    </location>
</feature>
<dbReference type="RefSeq" id="WP_220248464.1">
    <property type="nucleotide sequence ID" value="NZ_JAICCF010000001.1"/>
</dbReference>
<name>A0ABS7G752_9BACT</name>
<evidence type="ECO:0000313" key="2">
    <source>
        <dbReference type="EMBL" id="MBW8683236.1"/>
    </source>
</evidence>
<dbReference type="Proteomes" id="UP000812961">
    <property type="component" value="Unassembled WGS sequence"/>
</dbReference>
<feature type="signal peptide" evidence="1">
    <location>
        <begin position="1"/>
        <end position="20"/>
    </location>
</feature>
<reference evidence="2 3" key="1">
    <citation type="submission" date="2021-08" db="EMBL/GenBank/DDBJ databases">
        <title>The genome sequence of Chitinophaga sp. B61.</title>
        <authorList>
            <person name="Zhang X."/>
        </authorList>
    </citation>
    <scope>NUCLEOTIDE SEQUENCE [LARGE SCALE GENOMIC DNA]</scope>
    <source>
        <strain evidence="2 3">B61</strain>
    </source>
</reference>
<evidence type="ECO:0000256" key="1">
    <source>
        <dbReference type="SAM" id="SignalP"/>
    </source>
</evidence>